<reference evidence="2 3" key="1">
    <citation type="submission" date="2023-05" db="EMBL/GenBank/DDBJ databases">
        <title>Streptomyces fuscus sp. nov., a brown-black pigment producing actinomyces isolated from dry sand of Sea duck farm.</title>
        <authorList>
            <person name="Xie J."/>
            <person name="Shen N."/>
        </authorList>
    </citation>
    <scope>NUCLEOTIDE SEQUENCE [LARGE SCALE GENOMIC DNA]</scope>
    <source>
        <strain evidence="2 3">GXMU-J15</strain>
    </source>
</reference>
<evidence type="ECO:0000313" key="3">
    <source>
        <dbReference type="Proteomes" id="UP001241926"/>
    </source>
</evidence>
<feature type="transmembrane region" description="Helical" evidence="1">
    <location>
        <begin position="236"/>
        <end position="253"/>
    </location>
</feature>
<feature type="transmembrane region" description="Helical" evidence="1">
    <location>
        <begin position="25"/>
        <end position="43"/>
    </location>
</feature>
<accession>A0ABT7IWX9</accession>
<dbReference type="Proteomes" id="UP001241926">
    <property type="component" value="Unassembled WGS sequence"/>
</dbReference>
<feature type="transmembrane region" description="Helical" evidence="1">
    <location>
        <begin position="63"/>
        <end position="81"/>
    </location>
</feature>
<feature type="transmembrane region" description="Helical" evidence="1">
    <location>
        <begin position="137"/>
        <end position="156"/>
    </location>
</feature>
<keyword evidence="1" id="KW-0472">Membrane</keyword>
<feature type="transmembrane region" description="Helical" evidence="1">
    <location>
        <begin position="168"/>
        <end position="186"/>
    </location>
</feature>
<sequence length="443" mass="47739">MTLLIEKKPEAAAGFRPLRPEFRRGFAPLAGAAVLLTLLVALAEPAASWQGGWAETRDRTHAAAVLLGIPLALAAGCWQGGRERRCRTGDLLRTSVRGALPRFLASAVPVALWVAVGHLVAAGCALLATWYCATGDSPYLVVPLTDTLLLFAAALGGQAVGRVVPWRLTAPVLATCGYVVLGFLSYDHRNTYAGLSPLIDTSVTKLTVWWQPWVSVLWVGGLAATAVLALTARRRAVALVPLALATAAAITLVEADELTRPNPVARRQVCDTSTTPQVCVNKRYEELLPQITEALSGLTGRLEGVDNLPVRFEDRAGRSRPDEARLPMVTPLGRSVVRGKLTDPELYAWEAGMSLVGRGECDTTDDAVARTDRAVEHYLAPSPMEKYFDDLAAKGTEADRAKLKARQQARARLLGMAQDERREWLSEYFATADVCDPSGVPTL</sequence>
<gene>
    <name evidence="2" type="ORF">QNN03_08935</name>
</gene>
<keyword evidence="1" id="KW-0812">Transmembrane</keyword>
<feature type="transmembrane region" description="Helical" evidence="1">
    <location>
        <begin position="102"/>
        <end position="131"/>
    </location>
</feature>
<keyword evidence="3" id="KW-1185">Reference proteome</keyword>
<protein>
    <recommendedName>
        <fullName evidence="4">ABC transporter permease</fullName>
    </recommendedName>
</protein>
<evidence type="ECO:0000313" key="2">
    <source>
        <dbReference type="EMBL" id="MDL2076559.1"/>
    </source>
</evidence>
<organism evidence="2 3">
    <name type="scientific">Streptomyces fuscus</name>
    <dbReference type="NCBI Taxonomy" id="3048495"/>
    <lineage>
        <taxon>Bacteria</taxon>
        <taxon>Bacillati</taxon>
        <taxon>Actinomycetota</taxon>
        <taxon>Actinomycetes</taxon>
        <taxon>Kitasatosporales</taxon>
        <taxon>Streptomycetaceae</taxon>
        <taxon>Streptomyces</taxon>
    </lineage>
</organism>
<comment type="caution">
    <text evidence="2">The sequence shown here is derived from an EMBL/GenBank/DDBJ whole genome shotgun (WGS) entry which is preliminary data.</text>
</comment>
<feature type="transmembrane region" description="Helical" evidence="1">
    <location>
        <begin position="206"/>
        <end position="229"/>
    </location>
</feature>
<dbReference type="RefSeq" id="WP_093722187.1">
    <property type="nucleotide sequence ID" value="NZ_JASJUS010000006.1"/>
</dbReference>
<evidence type="ECO:0008006" key="4">
    <source>
        <dbReference type="Google" id="ProtNLM"/>
    </source>
</evidence>
<proteinExistence type="predicted"/>
<name>A0ABT7IWX9_9ACTN</name>
<evidence type="ECO:0000256" key="1">
    <source>
        <dbReference type="SAM" id="Phobius"/>
    </source>
</evidence>
<keyword evidence="1" id="KW-1133">Transmembrane helix</keyword>
<dbReference type="EMBL" id="JASJUS010000006">
    <property type="protein sequence ID" value="MDL2076559.1"/>
    <property type="molecule type" value="Genomic_DNA"/>
</dbReference>